<organism evidence="1 2">
    <name type="scientific">Okeanomitos corallinicola TIOX110</name>
    <dbReference type="NCBI Taxonomy" id="3133117"/>
    <lineage>
        <taxon>Bacteria</taxon>
        <taxon>Bacillati</taxon>
        <taxon>Cyanobacteriota</taxon>
        <taxon>Cyanophyceae</taxon>
        <taxon>Nostocales</taxon>
        <taxon>Aphanizomenonaceae</taxon>
        <taxon>Okeanomitos</taxon>
    </lineage>
</organism>
<name>A0ABZ2UX14_9CYAN</name>
<reference evidence="1 2" key="1">
    <citation type="submission" date="2024-04" db="EMBL/GenBank/DDBJ databases">
        <title>Okeanomitos corallinicola gen. &amp; sp. nov. (Nostocales, Cyanobacteria), a new toxic marine heterocyst-forming cyanobacterium from a coral reef.</title>
        <authorList>
            <person name="Li H."/>
            <person name="Li R."/>
            <person name="Kang J."/>
            <person name="Hii K.S."/>
            <person name="Mohamed H.F."/>
            <person name="Xu X."/>
            <person name="Luo Z."/>
        </authorList>
    </citation>
    <scope>NUCLEOTIDE SEQUENCE [LARGE SCALE GENOMIC DNA]</scope>
    <source>
        <strain evidence="1 2">TIOX110</strain>
    </source>
</reference>
<evidence type="ECO:0000313" key="1">
    <source>
        <dbReference type="EMBL" id="WZB89864.1"/>
    </source>
</evidence>
<evidence type="ECO:0000313" key="2">
    <source>
        <dbReference type="Proteomes" id="UP001483337"/>
    </source>
</evidence>
<keyword evidence="2" id="KW-1185">Reference proteome</keyword>
<sequence>MSESGCPGFEDLQDVIVIWKFNQNKSRLKPTLALRQGIYSLVMDIPKTEKPRGIFISSRKTL</sequence>
<gene>
    <name evidence="1" type="ORF">WJM97_09285</name>
</gene>
<protein>
    <submittedName>
        <fullName evidence="1">Uncharacterized protein</fullName>
    </submittedName>
</protein>
<dbReference type="EMBL" id="CP150886">
    <property type="protein sequence ID" value="WZB89864.1"/>
    <property type="molecule type" value="Genomic_DNA"/>
</dbReference>
<dbReference type="Proteomes" id="UP001483337">
    <property type="component" value="Chromosome"/>
</dbReference>
<dbReference type="RefSeq" id="WP_353932759.1">
    <property type="nucleotide sequence ID" value="NZ_CP150886.1"/>
</dbReference>
<accession>A0ABZ2UX14</accession>
<proteinExistence type="predicted"/>